<protein>
    <submittedName>
        <fullName evidence="1">Uncharacterized protein</fullName>
    </submittedName>
</protein>
<gene>
    <name evidence="1" type="ORF">WN50_01005</name>
</gene>
<accession>A0A0F5YNT3</accession>
<reference evidence="1 2" key="1">
    <citation type="submission" date="2015-06" db="EMBL/GenBank/DDBJ databases">
        <title>Draft genome assembly of filamentous brackish cyanobacterium Limnoraphis robusta strain CS-951.</title>
        <authorList>
            <person name="Willis A."/>
            <person name="Parks M."/>
            <person name="Burford M.A."/>
        </authorList>
    </citation>
    <scope>NUCLEOTIDE SEQUENCE [LARGE SCALE GENOMIC DNA]</scope>
    <source>
        <strain evidence="1 2">CS-951</strain>
    </source>
</reference>
<sequence length="68" mass="7678">MVEPKDEKLIRSLNQLIEEHGIKTVIQGLASHCQKEADFLKKDRSTDLANNWQKAGESLQAIIDSWGT</sequence>
<evidence type="ECO:0000313" key="2">
    <source>
        <dbReference type="Proteomes" id="UP000033607"/>
    </source>
</evidence>
<organism evidence="1 2">
    <name type="scientific">Limnoraphis robusta CS-951</name>
    <dbReference type="NCBI Taxonomy" id="1637645"/>
    <lineage>
        <taxon>Bacteria</taxon>
        <taxon>Bacillati</taxon>
        <taxon>Cyanobacteriota</taxon>
        <taxon>Cyanophyceae</taxon>
        <taxon>Oscillatoriophycideae</taxon>
        <taxon>Oscillatoriales</taxon>
        <taxon>Sirenicapillariaceae</taxon>
        <taxon>Limnoraphis</taxon>
    </lineage>
</organism>
<evidence type="ECO:0000313" key="1">
    <source>
        <dbReference type="EMBL" id="KKD39855.1"/>
    </source>
</evidence>
<proteinExistence type="predicted"/>
<dbReference type="EMBL" id="LATL02000187">
    <property type="protein sequence ID" value="KKD39855.1"/>
    <property type="molecule type" value="Genomic_DNA"/>
</dbReference>
<name>A0A0F5YNT3_9CYAN</name>
<dbReference type="OrthoDB" id="463833at2"/>
<dbReference type="RefSeq" id="WP_046276632.1">
    <property type="nucleotide sequence ID" value="NZ_LATL02000187.1"/>
</dbReference>
<dbReference type="AlphaFoldDB" id="A0A0F5YNT3"/>
<dbReference type="Proteomes" id="UP000033607">
    <property type="component" value="Unassembled WGS sequence"/>
</dbReference>
<comment type="caution">
    <text evidence="1">The sequence shown here is derived from an EMBL/GenBank/DDBJ whole genome shotgun (WGS) entry which is preliminary data.</text>
</comment>